<dbReference type="RefSeq" id="WP_281792991.1">
    <property type="nucleotide sequence ID" value="NZ_BSDR01000001.1"/>
</dbReference>
<keyword evidence="3" id="KW-1185">Reference proteome</keyword>
<evidence type="ECO:0000313" key="3">
    <source>
        <dbReference type="Proteomes" id="UP001144372"/>
    </source>
</evidence>
<reference evidence="2" key="1">
    <citation type="submission" date="2022-12" db="EMBL/GenBank/DDBJ databases">
        <title>Reference genome sequencing for broad-spectrum identification of bacterial and archaeal isolates by mass spectrometry.</title>
        <authorList>
            <person name="Sekiguchi Y."/>
            <person name="Tourlousse D.M."/>
        </authorList>
    </citation>
    <scope>NUCLEOTIDE SEQUENCE</scope>
    <source>
        <strain evidence="2">ASRB1</strain>
    </source>
</reference>
<dbReference type="AlphaFoldDB" id="A0A9W6D1Z7"/>
<gene>
    <name evidence="2" type="ORF">DAMNIGENAA_12260</name>
</gene>
<accession>A0A9W6D1Z7</accession>
<feature type="transmembrane region" description="Helical" evidence="1">
    <location>
        <begin position="52"/>
        <end position="74"/>
    </location>
</feature>
<organism evidence="2 3">
    <name type="scientific">Desulforhabdus amnigena</name>
    <dbReference type="NCBI Taxonomy" id="40218"/>
    <lineage>
        <taxon>Bacteria</taxon>
        <taxon>Pseudomonadati</taxon>
        <taxon>Thermodesulfobacteriota</taxon>
        <taxon>Syntrophobacteria</taxon>
        <taxon>Syntrophobacterales</taxon>
        <taxon>Syntrophobacteraceae</taxon>
        <taxon>Desulforhabdus</taxon>
    </lineage>
</organism>
<dbReference type="EMBL" id="BSDR01000001">
    <property type="protein sequence ID" value="GLI33793.1"/>
    <property type="molecule type" value="Genomic_DNA"/>
</dbReference>
<keyword evidence="1" id="KW-1133">Transmembrane helix</keyword>
<evidence type="ECO:0000313" key="2">
    <source>
        <dbReference type="EMBL" id="GLI33793.1"/>
    </source>
</evidence>
<feature type="transmembrane region" description="Helical" evidence="1">
    <location>
        <begin position="264"/>
        <end position="284"/>
    </location>
</feature>
<comment type="caution">
    <text evidence="2">The sequence shown here is derived from an EMBL/GenBank/DDBJ whole genome shotgun (WGS) entry which is preliminary data.</text>
</comment>
<keyword evidence="1" id="KW-0472">Membrane</keyword>
<feature type="transmembrane region" description="Helical" evidence="1">
    <location>
        <begin position="6"/>
        <end position="32"/>
    </location>
</feature>
<evidence type="ECO:0000256" key="1">
    <source>
        <dbReference type="SAM" id="Phobius"/>
    </source>
</evidence>
<keyword evidence="1" id="KW-0812">Transmembrane</keyword>
<feature type="transmembrane region" description="Helical" evidence="1">
    <location>
        <begin position="304"/>
        <end position="324"/>
    </location>
</feature>
<feature type="transmembrane region" description="Helical" evidence="1">
    <location>
        <begin position="136"/>
        <end position="158"/>
    </location>
</feature>
<sequence>MVFHAPILGLLMGSFGVGLMLLYSAFHAVRIVRNWDIQSGSELQLNLERRTYLISSLISHSFAFQLFSFFLFIYTVDRLAPLFVGAMCAAGSLNVNRWGYPTIILKIFNFILAGLWLVLNFTDNRAYDYPLIRKKYALLLFITPFIVAETILQAAYFFGLQPNIITSCCGTLFTSDAEGVVSGIIALPPLAVETVYYLCMAITIGLGIHFYKRGKGAYTFSFVAFLNFLAGIASLISFIGLYFYELPTHHCPFCLLQKEYLYVGYPLYIAFLAGGVSGLAVGVIGPFSTIETLKGVVPSLQRRLTLVSLLSYSVSLLIVIYGVMTSNLTLRE</sequence>
<feature type="transmembrane region" description="Helical" evidence="1">
    <location>
        <begin position="223"/>
        <end position="244"/>
    </location>
</feature>
<dbReference type="Proteomes" id="UP001144372">
    <property type="component" value="Unassembled WGS sequence"/>
</dbReference>
<proteinExistence type="predicted"/>
<name>A0A9W6D1Z7_9BACT</name>
<protein>
    <submittedName>
        <fullName evidence="2">Uncharacterized protein</fullName>
    </submittedName>
</protein>
<feature type="transmembrane region" description="Helical" evidence="1">
    <location>
        <begin position="103"/>
        <end position="124"/>
    </location>
</feature>
<feature type="transmembrane region" description="Helical" evidence="1">
    <location>
        <begin position="194"/>
        <end position="211"/>
    </location>
</feature>